<organism evidence="2 3">
    <name type="scientific">Piromyces finnis</name>
    <dbReference type="NCBI Taxonomy" id="1754191"/>
    <lineage>
        <taxon>Eukaryota</taxon>
        <taxon>Fungi</taxon>
        <taxon>Fungi incertae sedis</taxon>
        <taxon>Chytridiomycota</taxon>
        <taxon>Chytridiomycota incertae sedis</taxon>
        <taxon>Neocallimastigomycetes</taxon>
        <taxon>Neocallimastigales</taxon>
        <taxon>Neocallimastigaceae</taxon>
        <taxon>Piromyces</taxon>
    </lineage>
</organism>
<protein>
    <submittedName>
        <fullName evidence="2">Uncharacterized protein</fullName>
    </submittedName>
</protein>
<keyword evidence="1" id="KW-1133">Transmembrane helix</keyword>
<dbReference type="EMBL" id="MCFH01000049">
    <property type="protein sequence ID" value="ORX43912.1"/>
    <property type="molecule type" value="Genomic_DNA"/>
</dbReference>
<evidence type="ECO:0000313" key="3">
    <source>
        <dbReference type="Proteomes" id="UP000193719"/>
    </source>
</evidence>
<feature type="transmembrane region" description="Helical" evidence="1">
    <location>
        <begin position="113"/>
        <end position="138"/>
    </location>
</feature>
<keyword evidence="3" id="KW-1185">Reference proteome</keyword>
<evidence type="ECO:0000256" key="1">
    <source>
        <dbReference type="SAM" id="Phobius"/>
    </source>
</evidence>
<proteinExistence type="predicted"/>
<dbReference type="AlphaFoldDB" id="A0A1Y1UZ71"/>
<reference evidence="2 3" key="1">
    <citation type="submission" date="2016-08" db="EMBL/GenBank/DDBJ databases">
        <title>Genomes of anaerobic fungi encode conserved fungal cellulosomes for biomass hydrolysis.</title>
        <authorList>
            <consortium name="DOE Joint Genome Institute"/>
            <person name="Haitjema C.H."/>
            <person name="Gilmore S.P."/>
            <person name="Henske J.K."/>
            <person name="Solomon K.V."/>
            <person name="De Groot R."/>
            <person name="Kuo A."/>
            <person name="Mondo S.J."/>
            <person name="Salamov A.A."/>
            <person name="Labutti K."/>
            <person name="Zhao Z."/>
            <person name="Chiniquy J."/>
            <person name="Barry K."/>
            <person name="Brewer H.M."/>
            <person name="Purvine S.O."/>
            <person name="Wright A.T."/>
            <person name="Boxma B."/>
            <person name="Van Alen T."/>
            <person name="Hackstein J.H."/>
            <person name="Baker S.E."/>
            <person name="Grigoriev I.V."/>
            <person name="O'Malley M.A."/>
        </authorList>
    </citation>
    <scope>NUCLEOTIDE SEQUENCE [LARGE SCALE GENOMIC DNA]</scope>
    <source>
        <strain evidence="3">finn</strain>
    </source>
</reference>
<comment type="caution">
    <text evidence="2">The sequence shown here is derived from an EMBL/GenBank/DDBJ whole genome shotgun (WGS) entry which is preliminary data.</text>
</comment>
<sequence length="159" mass="18601">MDFFDRCICCPCISKELYIKIFTFILFMIHAIFAFYLIIYLIDYGVNLLFILMIASIFIYIYIFYGFKSNNLKQLKIVKVLSLIISIIQIMITIISGSYIVCMMYFYNTLINNSLAITIIVIVIPCLVFGLVLIDYCISTLRYFNRLIRAYESEGSVRN</sequence>
<feature type="transmembrane region" description="Helical" evidence="1">
    <location>
        <begin position="48"/>
        <end position="68"/>
    </location>
</feature>
<gene>
    <name evidence="2" type="ORF">BCR36DRAFT_415277</name>
</gene>
<feature type="transmembrane region" description="Helical" evidence="1">
    <location>
        <begin position="21"/>
        <end position="42"/>
    </location>
</feature>
<reference evidence="2 3" key="2">
    <citation type="submission" date="2016-08" db="EMBL/GenBank/DDBJ databases">
        <title>Pervasive Adenine N6-methylation of Active Genes in Fungi.</title>
        <authorList>
            <consortium name="DOE Joint Genome Institute"/>
            <person name="Mondo S.J."/>
            <person name="Dannebaum R.O."/>
            <person name="Kuo R.C."/>
            <person name="Labutti K."/>
            <person name="Haridas S."/>
            <person name="Kuo A."/>
            <person name="Salamov A."/>
            <person name="Ahrendt S.R."/>
            <person name="Lipzen A."/>
            <person name="Sullivan W."/>
            <person name="Andreopoulos W.B."/>
            <person name="Clum A."/>
            <person name="Lindquist E."/>
            <person name="Daum C."/>
            <person name="Ramamoorthy G.K."/>
            <person name="Gryganskyi A."/>
            <person name="Culley D."/>
            <person name="Magnuson J.K."/>
            <person name="James T.Y."/>
            <person name="O'Malley M.A."/>
            <person name="Stajich J.E."/>
            <person name="Spatafora J.W."/>
            <person name="Visel A."/>
            <person name="Grigoriev I.V."/>
        </authorList>
    </citation>
    <scope>NUCLEOTIDE SEQUENCE [LARGE SCALE GENOMIC DNA]</scope>
    <source>
        <strain evidence="3">finn</strain>
    </source>
</reference>
<evidence type="ECO:0000313" key="2">
    <source>
        <dbReference type="EMBL" id="ORX43912.1"/>
    </source>
</evidence>
<dbReference type="Proteomes" id="UP000193719">
    <property type="component" value="Unassembled WGS sequence"/>
</dbReference>
<accession>A0A1Y1UZ71</accession>
<keyword evidence="1" id="KW-0472">Membrane</keyword>
<feature type="transmembrane region" description="Helical" evidence="1">
    <location>
        <begin position="80"/>
        <end position="107"/>
    </location>
</feature>
<name>A0A1Y1UZ71_9FUNG</name>
<keyword evidence="1" id="KW-0812">Transmembrane</keyword>